<comment type="caution">
    <text evidence="1">The sequence shown here is derived from an EMBL/GenBank/DDBJ whole genome shotgun (WGS) entry which is preliminary data.</text>
</comment>
<organism evidence="1 2">
    <name type="scientific">Dreissena polymorpha</name>
    <name type="common">Zebra mussel</name>
    <name type="synonym">Mytilus polymorpha</name>
    <dbReference type="NCBI Taxonomy" id="45954"/>
    <lineage>
        <taxon>Eukaryota</taxon>
        <taxon>Metazoa</taxon>
        <taxon>Spiralia</taxon>
        <taxon>Lophotrochozoa</taxon>
        <taxon>Mollusca</taxon>
        <taxon>Bivalvia</taxon>
        <taxon>Autobranchia</taxon>
        <taxon>Heteroconchia</taxon>
        <taxon>Euheterodonta</taxon>
        <taxon>Imparidentia</taxon>
        <taxon>Neoheterodontei</taxon>
        <taxon>Myida</taxon>
        <taxon>Dreissenoidea</taxon>
        <taxon>Dreissenidae</taxon>
        <taxon>Dreissena</taxon>
    </lineage>
</organism>
<dbReference type="Proteomes" id="UP000828390">
    <property type="component" value="Unassembled WGS sequence"/>
</dbReference>
<accession>A0A9D4DHY0</accession>
<proteinExistence type="predicted"/>
<reference evidence="1" key="2">
    <citation type="submission" date="2020-11" db="EMBL/GenBank/DDBJ databases">
        <authorList>
            <person name="McCartney M.A."/>
            <person name="Auch B."/>
            <person name="Kono T."/>
            <person name="Mallez S."/>
            <person name="Becker A."/>
            <person name="Gohl D.M."/>
            <person name="Silverstein K.A.T."/>
            <person name="Koren S."/>
            <person name="Bechman K.B."/>
            <person name="Herman A."/>
            <person name="Abrahante J.E."/>
            <person name="Garbe J."/>
        </authorList>
    </citation>
    <scope>NUCLEOTIDE SEQUENCE</scope>
    <source>
        <strain evidence="1">Duluth1</strain>
        <tissue evidence="1">Whole animal</tissue>
    </source>
</reference>
<evidence type="ECO:0000313" key="1">
    <source>
        <dbReference type="EMBL" id="KAH3748730.1"/>
    </source>
</evidence>
<name>A0A9D4DHY0_DREPO</name>
<evidence type="ECO:0000313" key="2">
    <source>
        <dbReference type="Proteomes" id="UP000828390"/>
    </source>
</evidence>
<keyword evidence="2" id="KW-1185">Reference proteome</keyword>
<sequence length="200" mass="23129">MHQLMGEKCYCFYFGSQSEGTTTPGLNSDIDLLQSDKKIIIMKDWSDREARMNNLLMFREKITPPQQYMLQTIKRDTPEVVTRINDERWVRKDPGQELLSSERWNQDSEQELSMQGREITKQGPSGSHVPNWDIVYAIQVCKPLPEIQYWITRCGGKHWPPSNLLEAARVAPSFLVLLVIRTVITSAKNSDCLRILLKEC</sequence>
<dbReference type="AlphaFoldDB" id="A0A9D4DHY0"/>
<dbReference type="EMBL" id="JAIWYP010000010">
    <property type="protein sequence ID" value="KAH3748730.1"/>
    <property type="molecule type" value="Genomic_DNA"/>
</dbReference>
<protein>
    <submittedName>
        <fullName evidence="1">Uncharacterized protein</fullName>
    </submittedName>
</protein>
<gene>
    <name evidence="1" type="ORF">DPMN_183180</name>
</gene>
<reference evidence="1" key="1">
    <citation type="journal article" date="2019" name="bioRxiv">
        <title>The Genome of the Zebra Mussel, Dreissena polymorpha: A Resource for Invasive Species Research.</title>
        <authorList>
            <person name="McCartney M.A."/>
            <person name="Auch B."/>
            <person name="Kono T."/>
            <person name="Mallez S."/>
            <person name="Zhang Y."/>
            <person name="Obille A."/>
            <person name="Becker A."/>
            <person name="Abrahante J.E."/>
            <person name="Garbe J."/>
            <person name="Badalamenti J.P."/>
            <person name="Herman A."/>
            <person name="Mangelson H."/>
            <person name="Liachko I."/>
            <person name="Sullivan S."/>
            <person name="Sone E.D."/>
            <person name="Koren S."/>
            <person name="Silverstein K.A.T."/>
            <person name="Beckman K.B."/>
            <person name="Gohl D.M."/>
        </authorList>
    </citation>
    <scope>NUCLEOTIDE SEQUENCE</scope>
    <source>
        <strain evidence="1">Duluth1</strain>
        <tissue evidence="1">Whole animal</tissue>
    </source>
</reference>